<keyword evidence="6" id="KW-0472">Membrane</keyword>
<dbReference type="InterPro" id="IPR001547">
    <property type="entry name" value="Glyco_hydro_5"/>
</dbReference>
<dbReference type="PROSITE" id="PS00659">
    <property type="entry name" value="GLYCOSYL_HYDROL_F5"/>
    <property type="match status" value="1"/>
</dbReference>
<keyword evidence="6" id="KW-1133">Transmembrane helix</keyword>
<organism evidence="8 9">
    <name type="scientific">Zunongwangia mangrovi</name>
    <dbReference type="NCBI Taxonomy" id="1334022"/>
    <lineage>
        <taxon>Bacteria</taxon>
        <taxon>Pseudomonadati</taxon>
        <taxon>Bacteroidota</taxon>
        <taxon>Flavobacteriia</taxon>
        <taxon>Flavobacteriales</taxon>
        <taxon>Flavobacteriaceae</taxon>
        <taxon>Zunongwangia</taxon>
    </lineage>
</organism>
<dbReference type="GO" id="GO:0000272">
    <property type="term" value="P:polysaccharide catabolic process"/>
    <property type="evidence" value="ECO:0007669"/>
    <property type="project" value="InterPro"/>
</dbReference>
<evidence type="ECO:0000256" key="5">
    <source>
        <dbReference type="RuleBase" id="RU361153"/>
    </source>
</evidence>
<dbReference type="GO" id="GO:0004553">
    <property type="term" value="F:hydrolase activity, hydrolyzing O-glycosyl compounds"/>
    <property type="evidence" value="ECO:0007669"/>
    <property type="project" value="InterPro"/>
</dbReference>
<evidence type="ECO:0000256" key="6">
    <source>
        <dbReference type="SAM" id="Phobius"/>
    </source>
</evidence>
<dbReference type="InterPro" id="IPR018087">
    <property type="entry name" value="Glyco_hydro_5_CS"/>
</dbReference>
<dbReference type="InterPro" id="IPR017853">
    <property type="entry name" value="GH"/>
</dbReference>
<dbReference type="RefSeq" id="WP_245758584.1">
    <property type="nucleotide sequence ID" value="NZ_FOKV01000001.1"/>
</dbReference>
<dbReference type="STRING" id="1334022.SAMN04487907_1011248"/>
<keyword evidence="6" id="KW-0812">Transmembrane</keyword>
<dbReference type="Proteomes" id="UP000199438">
    <property type="component" value="Unassembled WGS sequence"/>
</dbReference>
<dbReference type="InterPro" id="IPR045053">
    <property type="entry name" value="MAN-like"/>
</dbReference>
<comment type="catalytic activity">
    <reaction evidence="1">
        <text>Random hydrolysis of (1-&gt;4)-beta-D-mannosidic linkages in mannans, galactomannans and glucomannans.</text>
        <dbReference type="EC" id="3.2.1.78"/>
    </reaction>
</comment>
<keyword evidence="4 5" id="KW-0326">Glycosidase</keyword>
<proteinExistence type="inferred from homology"/>
<evidence type="ECO:0000313" key="9">
    <source>
        <dbReference type="Proteomes" id="UP000199438"/>
    </source>
</evidence>
<dbReference type="Pfam" id="PF00150">
    <property type="entry name" value="Cellulase"/>
    <property type="match status" value="1"/>
</dbReference>
<evidence type="ECO:0000256" key="4">
    <source>
        <dbReference type="ARBA" id="ARBA00023295"/>
    </source>
</evidence>
<evidence type="ECO:0000256" key="3">
    <source>
        <dbReference type="ARBA" id="ARBA00022801"/>
    </source>
</evidence>
<feature type="transmembrane region" description="Helical" evidence="6">
    <location>
        <begin position="12"/>
        <end position="36"/>
    </location>
</feature>
<reference evidence="9" key="1">
    <citation type="submission" date="2016-10" db="EMBL/GenBank/DDBJ databases">
        <authorList>
            <person name="Varghese N."/>
            <person name="Submissions S."/>
        </authorList>
    </citation>
    <scope>NUCLEOTIDE SEQUENCE [LARGE SCALE GENOMIC DNA]</scope>
    <source>
        <strain evidence="9">DSM 24499</strain>
    </source>
</reference>
<dbReference type="EC" id="3.2.1.78" evidence="2"/>
<evidence type="ECO:0000256" key="1">
    <source>
        <dbReference type="ARBA" id="ARBA00001678"/>
    </source>
</evidence>
<name>A0A1I1F2S8_9FLAO</name>
<dbReference type="EMBL" id="FOKV01000001">
    <property type="protein sequence ID" value="SFB93634.1"/>
    <property type="molecule type" value="Genomic_DNA"/>
</dbReference>
<gene>
    <name evidence="8" type="ORF">SAMN04487907_1011248</name>
</gene>
<accession>A0A1I1F2S8</accession>
<feature type="domain" description="Glycoside hydrolase family 5" evidence="7">
    <location>
        <begin position="245"/>
        <end position="477"/>
    </location>
</feature>
<dbReference type="Gene3D" id="3.20.20.80">
    <property type="entry name" value="Glycosidases"/>
    <property type="match status" value="1"/>
</dbReference>
<evidence type="ECO:0000256" key="2">
    <source>
        <dbReference type="ARBA" id="ARBA00012706"/>
    </source>
</evidence>
<keyword evidence="9" id="KW-1185">Reference proteome</keyword>
<evidence type="ECO:0000259" key="7">
    <source>
        <dbReference type="Pfam" id="PF00150"/>
    </source>
</evidence>
<dbReference type="AlphaFoldDB" id="A0A1I1F2S8"/>
<dbReference type="PANTHER" id="PTHR31451">
    <property type="match status" value="1"/>
</dbReference>
<evidence type="ECO:0000313" key="8">
    <source>
        <dbReference type="EMBL" id="SFB93634.1"/>
    </source>
</evidence>
<protein>
    <recommendedName>
        <fullName evidence="2">mannan endo-1,4-beta-mannosidase</fullName>
        <ecNumber evidence="2">3.2.1.78</ecNumber>
    </recommendedName>
</protein>
<sequence>MKNKMNKNIYRAGLIVTFVALNALVLFGLSSVLAWLNTGAERTGMLHTEVLSKDVYLPDIEWGSLENPGRPMEQQTLGEIQQDYLNAWYVKHVAYKTNNPYGIEDYYTDSSRVNLFKTIAFNKENDIHLEATTLNHHPKLEFYSADGQLVVITDDEVIEYQEIYEQDKKLLTHQDTSSYRVMMLLEDGFWRIRHMVKHSAKAQEDSVATNKIAEVKGKKIIVENNEFKIKGINYYPKDSPWDMFGENFSKDTIAQDFKIIRNAGLNSIRIFIQYEDFGKAEVLPQKLEKLRTVLDLADENQLKVVVTLFDFYGDYSVLDWTLTHRHADQIVSAFKDHSAILAWDLKNEPDLDFESRGKDMVLQWLSHVADEIKKYDPNHLITIGWSSPEAAVNLQDKIDFVSFHFYKDLEKLASDYSILEKEIMNKPLVMQEFGMSSYHGLWNPFGTDEEAQAGYHKKMQDFFKKEDLAFMSWTLYDFEEVPSQVVGRLPWRKSRQRFFGFLDQNGEPKPAFKYITH</sequence>
<keyword evidence="3 5" id="KW-0378">Hydrolase</keyword>
<comment type="similarity">
    <text evidence="5">Belongs to the glycosyl hydrolase 5 (cellulase A) family.</text>
</comment>
<dbReference type="SUPFAM" id="SSF51445">
    <property type="entry name" value="(Trans)glycosidases"/>
    <property type="match status" value="1"/>
</dbReference>